<keyword evidence="2" id="KW-1185">Reference proteome</keyword>
<feature type="compositionally biased region" description="Basic and acidic residues" evidence="1">
    <location>
        <begin position="48"/>
        <end position="57"/>
    </location>
</feature>
<dbReference type="WBParaSite" id="scaffold5707_cov216.g9870">
    <property type="protein sequence ID" value="scaffold5707_cov216.g9870"/>
    <property type="gene ID" value="scaffold5707_cov216.g9870"/>
</dbReference>
<evidence type="ECO:0000256" key="1">
    <source>
        <dbReference type="SAM" id="MobiDB-lite"/>
    </source>
</evidence>
<protein>
    <submittedName>
        <fullName evidence="3">Uncharacterized protein</fullName>
    </submittedName>
</protein>
<organism evidence="2 3">
    <name type="scientific">Meloidogyne javanica</name>
    <name type="common">Root-knot nematode worm</name>
    <dbReference type="NCBI Taxonomy" id="6303"/>
    <lineage>
        <taxon>Eukaryota</taxon>
        <taxon>Metazoa</taxon>
        <taxon>Ecdysozoa</taxon>
        <taxon>Nematoda</taxon>
        <taxon>Chromadorea</taxon>
        <taxon>Rhabditida</taxon>
        <taxon>Tylenchina</taxon>
        <taxon>Tylenchomorpha</taxon>
        <taxon>Tylenchoidea</taxon>
        <taxon>Meloidogynidae</taxon>
        <taxon>Meloidogyninae</taxon>
        <taxon>Meloidogyne</taxon>
        <taxon>Meloidogyne incognita group</taxon>
    </lineage>
</organism>
<accession>A0A915MZD6</accession>
<dbReference type="AlphaFoldDB" id="A0A915MZD6"/>
<feature type="region of interest" description="Disordered" evidence="1">
    <location>
        <begin position="125"/>
        <end position="162"/>
    </location>
</feature>
<reference evidence="3" key="1">
    <citation type="submission" date="2022-11" db="UniProtKB">
        <authorList>
            <consortium name="WormBaseParasite"/>
        </authorList>
    </citation>
    <scope>IDENTIFICATION</scope>
</reference>
<feature type="compositionally biased region" description="Acidic residues" evidence="1">
    <location>
        <begin position="153"/>
        <end position="162"/>
    </location>
</feature>
<evidence type="ECO:0000313" key="2">
    <source>
        <dbReference type="Proteomes" id="UP000887561"/>
    </source>
</evidence>
<feature type="compositionally biased region" description="Polar residues" evidence="1">
    <location>
        <begin position="1"/>
        <end position="24"/>
    </location>
</feature>
<sequence>MANEDQQVQRQARTPTQKSPAQEKNNSETRRQQIERDQNVQKTPRRYPTRDRRQLKEMCRNHVKNTSTWGFHHRDFGQGSASGNWEYPQHNQYFSGHQQQNYGYLTDYVNQQIPSHQQAFGDYTGSGHEQYTGHLEGDTGIQGGSGDHGKEDMDTEEGEFDD</sequence>
<feature type="region of interest" description="Disordered" evidence="1">
    <location>
        <begin position="1"/>
        <end position="57"/>
    </location>
</feature>
<name>A0A915MZD6_MELJA</name>
<dbReference type="Proteomes" id="UP000887561">
    <property type="component" value="Unplaced"/>
</dbReference>
<evidence type="ECO:0000313" key="3">
    <source>
        <dbReference type="WBParaSite" id="scaffold5707_cov216.g9870"/>
    </source>
</evidence>
<proteinExistence type="predicted"/>
<feature type="compositionally biased region" description="Basic and acidic residues" evidence="1">
    <location>
        <begin position="25"/>
        <end position="39"/>
    </location>
</feature>